<gene>
    <name evidence="2" type="ORF">LQ564_25150</name>
</gene>
<evidence type="ECO:0000313" key="3">
    <source>
        <dbReference type="Proteomes" id="UP001179361"/>
    </source>
</evidence>
<comment type="caution">
    <text evidence="2">The sequence shown here is derived from an EMBL/GenBank/DDBJ whole genome shotgun (WGS) entry which is preliminary data.</text>
</comment>
<evidence type="ECO:0000256" key="1">
    <source>
        <dbReference type="SAM" id="MobiDB-lite"/>
    </source>
</evidence>
<dbReference type="EMBL" id="JAJNOC010000016">
    <property type="protein sequence ID" value="MCD2519596.1"/>
    <property type="molecule type" value="Genomic_DNA"/>
</dbReference>
<evidence type="ECO:0008006" key="4">
    <source>
        <dbReference type="Google" id="ProtNLM"/>
    </source>
</evidence>
<keyword evidence="3" id="KW-1185">Reference proteome</keyword>
<dbReference type="Gene3D" id="1.20.120.520">
    <property type="entry name" value="nmb1532 protein domain like"/>
    <property type="match status" value="1"/>
</dbReference>
<protein>
    <recommendedName>
        <fullName evidence="4">Hemerythrin HHE cation binding domain-containing protein</fullName>
    </recommendedName>
</protein>
<name>A0ABS8QCV4_9BURK</name>
<dbReference type="Proteomes" id="UP001179361">
    <property type="component" value="Unassembled WGS sequence"/>
</dbReference>
<sequence>MTSTYTLVALSIEQASARHGLQALLERWQAGGRRYAEPSRRQLELACDALRLAFDNCHWRKLDRFVIPALRRAGAVQALLAELDALTLAAIEARADAHAAAALQDPGFAEAVERCCTLLLQRLEREERELFPLARTHVPSEVWFAIANQMMAHEAWRIENRGCPAGPMPAAAMARHSTRQGPFPAAPHHGSPQGAYLAAH</sequence>
<proteinExistence type="predicted"/>
<dbReference type="RefSeq" id="WP_231060866.1">
    <property type="nucleotide sequence ID" value="NZ_JAJNOC010000016.1"/>
</dbReference>
<evidence type="ECO:0000313" key="2">
    <source>
        <dbReference type="EMBL" id="MCD2519596.1"/>
    </source>
</evidence>
<reference evidence="2" key="1">
    <citation type="submission" date="2021-11" db="EMBL/GenBank/DDBJ databases">
        <title>The complete genome of Massilia sp sp. G4R7.</title>
        <authorList>
            <person name="Liu L."/>
            <person name="Yue J."/>
            <person name="Yuan J."/>
            <person name="Yang F."/>
            <person name="Li L."/>
        </authorList>
    </citation>
    <scope>NUCLEOTIDE SEQUENCE</scope>
    <source>
        <strain evidence="2">G4R7</strain>
    </source>
</reference>
<feature type="region of interest" description="Disordered" evidence="1">
    <location>
        <begin position="169"/>
        <end position="200"/>
    </location>
</feature>
<organism evidence="2 3">
    <name type="scientific">Massilia phyllostachyos</name>
    <dbReference type="NCBI Taxonomy" id="2898585"/>
    <lineage>
        <taxon>Bacteria</taxon>
        <taxon>Pseudomonadati</taxon>
        <taxon>Pseudomonadota</taxon>
        <taxon>Betaproteobacteria</taxon>
        <taxon>Burkholderiales</taxon>
        <taxon>Oxalobacteraceae</taxon>
        <taxon>Telluria group</taxon>
        <taxon>Massilia</taxon>
    </lineage>
</organism>
<accession>A0ABS8QCV4</accession>